<comment type="caution">
    <text evidence="1">The sequence shown here is derived from an EMBL/GenBank/DDBJ whole genome shotgun (WGS) entry which is preliminary data.</text>
</comment>
<dbReference type="PATRIC" id="fig|997884.3.peg.557"/>
<evidence type="ECO:0000313" key="1">
    <source>
        <dbReference type="EMBL" id="EIY54101.1"/>
    </source>
</evidence>
<dbReference type="RefSeq" id="WP_007483436.1">
    <property type="nucleotide sequence ID" value="NZ_JH724314.1"/>
</dbReference>
<gene>
    <name evidence="1" type="ORF">HMPREF1068_00543</name>
</gene>
<reference evidence="1 2" key="1">
    <citation type="submission" date="2012-02" db="EMBL/GenBank/DDBJ databases">
        <title>The Genome Sequence of Bacteroides nordii CL02T12C05.</title>
        <authorList>
            <consortium name="The Broad Institute Genome Sequencing Platform"/>
            <person name="Earl A."/>
            <person name="Ward D."/>
            <person name="Feldgarden M."/>
            <person name="Gevers D."/>
            <person name="Zitomersky N.L."/>
            <person name="Coyne M.J."/>
            <person name="Comstock L.E."/>
            <person name="Young S.K."/>
            <person name="Zeng Q."/>
            <person name="Gargeya S."/>
            <person name="Fitzgerald M."/>
            <person name="Haas B."/>
            <person name="Abouelleil A."/>
            <person name="Alvarado L."/>
            <person name="Arachchi H.M."/>
            <person name="Berlin A."/>
            <person name="Chapman S.B."/>
            <person name="Gearin G."/>
            <person name="Goldberg J."/>
            <person name="Griggs A."/>
            <person name="Gujja S."/>
            <person name="Hansen M."/>
            <person name="Heiman D."/>
            <person name="Howarth C."/>
            <person name="Larimer J."/>
            <person name="Lui A."/>
            <person name="MacDonald P.J.P."/>
            <person name="McCowen C."/>
            <person name="Montmayeur A."/>
            <person name="Murphy C."/>
            <person name="Neiman D."/>
            <person name="Pearson M."/>
            <person name="Priest M."/>
            <person name="Roberts A."/>
            <person name="Saif S."/>
            <person name="Shea T."/>
            <person name="Sisk P."/>
            <person name="Stolte C."/>
            <person name="Sykes S."/>
            <person name="Wortman J."/>
            <person name="Nusbaum C."/>
            <person name="Birren B."/>
        </authorList>
    </citation>
    <scope>NUCLEOTIDE SEQUENCE [LARGE SCALE GENOMIC DNA]</scope>
    <source>
        <strain evidence="1 2">CL02T12C05</strain>
    </source>
</reference>
<dbReference type="Proteomes" id="UP000003089">
    <property type="component" value="Unassembled WGS sequence"/>
</dbReference>
<dbReference type="EMBL" id="AGXS01000009">
    <property type="protein sequence ID" value="EIY54101.1"/>
    <property type="molecule type" value="Genomic_DNA"/>
</dbReference>
<dbReference type="eggNOG" id="ENOG5032X69">
    <property type="taxonomic scope" value="Bacteria"/>
</dbReference>
<dbReference type="AlphaFoldDB" id="I9SDW6"/>
<dbReference type="HOGENOM" id="CLU_458337_0_0_10"/>
<sequence>MKKKHLKLGSCALMASLLTLSSCVDNDYDLTKDIDLTIQVGGSEFAIPGGETEPIKLSKILDIEEDGVVKIDNEGNYYLLQEGSEQTTFISVSGFEINSPRINPITPELTFPIPPLAGIPPTDIPASLPNQSTSFELNSDNLPTDIESLSSINMGMEAVIHLSYSEPVASKLHLTELNLTFPQFIKSNRLQNGILKLENEVATSTDGYITTIPVDGIDCKADGVTFTKGTDFCKLLIEGTILLDGKVSLNTGDVDSRYENQTVSVHLNVDITLRDQQTKQHIISIKSVKGVVQPKINIDIAPVTLSELPDFLDDEQVTLSVQNPMVFFTAQNNTPVKANVNGTITAFTDKDGVKKPIGDPVNNPVKFSFTLNKDGDGSKQQFCLSPIDPNKPDVKHVEVANLPTLINKIPDIFEFAVETKASTDETEVLLGHTYEIMTDYDVNVPFVFGKNITTIVYKDSVDGWYDDLKDYEIQQVNATATAFNTIPLGLNLTAKALTVDNQGKAEELKGVTITVIVDGKKDGTIKAGKNNTAAESTLVIEIKETTSGAVKRLDGLAFEIVAASAEDAEGQQLNENQTLQLKNVRLKVPNGVIIDLN</sequence>
<keyword evidence="2" id="KW-1185">Reference proteome</keyword>
<accession>I9SDW6</accession>
<name>I9SDW6_9BACE</name>
<dbReference type="STRING" id="997884.HMPREF1068_00543"/>
<protein>
    <submittedName>
        <fullName evidence="1">Uncharacterized protein</fullName>
    </submittedName>
</protein>
<dbReference type="PROSITE" id="PS51257">
    <property type="entry name" value="PROKAR_LIPOPROTEIN"/>
    <property type="match status" value="1"/>
</dbReference>
<evidence type="ECO:0000313" key="2">
    <source>
        <dbReference type="Proteomes" id="UP000003089"/>
    </source>
</evidence>
<organism evidence="1 2">
    <name type="scientific">Bacteroides nordii CL02T12C05</name>
    <dbReference type="NCBI Taxonomy" id="997884"/>
    <lineage>
        <taxon>Bacteria</taxon>
        <taxon>Pseudomonadati</taxon>
        <taxon>Bacteroidota</taxon>
        <taxon>Bacteroidia</taxon>
        <taxon>Bacteroidales</taxon>
        <taxon>Bacteroidaceae</taxon>
        <taxon>Bacteroides</taxon>
    </lineage>
</organism>
<proteinExistence type="predicted"/>